<comment type="subcellular location">
    <subcellularLocation>
        <location evidence="1 9 10">Cytoplasm</location>
    </subcellularLocation>
</comment>
<dbReference type="HAMAP" id="MF_00365">
    <property type="entry name" value="RecF"/>
    <property type="match status" value="1"/>
</dbReference>
<dbReference type="EMBL" id="SHBP01000006">
    <property type="protein sequence ID" value="RZO20045.1"/>
    <property type="molecule type" value="Genomic_DNA"/>
</dbReference>
<gene>
    <name evidence="9 12" type="primary">recF</name>
    <name evidence="12" type="ORF">EVB03_05440</name>
</gene>
<dbReference type="PANTHER" id="PTHR32182">
    <property type="entry name" value="DNA REPLICATION AND REPAIR PROTEIN RECF"/>
    <property type="match status" value="1"/>
</dbReference>
<evidence type="ECO:0000313" key="12">
    <source>
        <dbReference type="EMBL" id="RZO20045.1"/>
    </source>
</evidence>
<dbReference type="InterPro" id="IPR042174">
    <property type="entry name" value="RecF_2"/>
</dbReference>
<dbReference type="InterPro" id="IPR027417">
    <property type="entry name" value="P-loop_NTPase"/>
</dbReference>
<evidence type="ECO:0000256" key="8">
    <source>
        <dbReference type="ARBA" id="ARBA00023125"/>
    </source>
</evidence>
<keyword evidence="9 10" id="KW-0234">DNA repair</keyword>
<dbReference type="GO" id="GO:0009432">
    <property type="term" value="P:SOS response"/>
    <property type="evidence" value="ECO:0007669"/>
    <property type="project" value="UniProtKB-UniRule"/>
</dbReference>
<keyword evidence="8 9" id="KW-0238">DNA-binding</keyword>
<dbReference type="PROSITE" id="PS00618">
    <property type="entry name" value="RECF_2"/>
    <property type="match status" value="1"/>
</dbReference>
<comment type="function">
    <text evidence="9 10">The RecF protein is involved in DNA metabolism; it is required for DNA replication and normal SOS inducibility. RecF binds preferentially to single-stranded, linear DNA. It also seems to bind ATP.</text>
</comment>
<feature type="domain" description="RecF/RecN/SMC N-terminal" evidence="11">
    <location>
        <begin position="2"/>
        <end position="358"/>
    </location>
</feature>
<evidence type="ECO:0000259" key="11">
    <source>
        <dbReference type="Pfam" id="PF02463"/>
    </source>
</evidence>
<dbReference type="InterPro" id="IPR003395">
    <property type="entry name" value="RecF/RecN/SMC_N"/>
</dbReference>
<proteinExistence type="inferred from homology"/>
<dbReference type="GO" id="GO:0000731">
    <property type="term" value="P:DNA synthesis involved in DNA repair"/>
    <property type="evidence" value="ECO:0007669"/>
    <property type="project" value="TreeGrafter"/>
</dbReference>
<evidence type="ECO:0000256" key="2">
    <source>
        <dbReference type="ARBA" id="ARBA00008016"/>
    </source>
</evidence>
<evidence type="ECO:0000256" key="3">
    <source>
        <dbReference type="ARBA" id="ARBA00020170"/>
    </source>
</evidence>
<comment type="similarity">
    <text evidence="2 9 10">Belongs to the RecF family.</text>
</comment>
<evidence type="ECO:0000313" key="13">
    <source>
        <dbReference type="Proteomes" id="UP000315889"/>
    </source>
</evidence>
<protein>
    <recommendedName>
        <fullName evidence="3 9">DNA replication and repair protein RecF</fullName>
    </recommendedName>
</protein>
<feature type="binding site" evidence="9">
    <location>
        <begin position="30"/>
        <end position="37"/>
    </location>
    <ligand>
        <name>ATP</name>
        <dbReference type="ChEBI" id="CHEBI:30616"/>
    </ligand>
</feature>
<organism evidence="12 13">
    <name type="scientific">SAR92 clade bacterium</name>
    <dbReference type="NCBI Taxonomy" id="2315479"/>
    <lineage>
        <taxon>Bacteria</taxon>
        <taxon>Pseudomonadati</taxon>
        <taxon>Pseudomonadota</taxon>
        <taxon>Gammaproteobacteria</taxon>
        <taxon>Cellvibrionales</taxon>
        <taxon>Porticoccaceae</taxon>
        <taxon>SAR92 clade</taxon>
    </lineage>
</organism>
<keyword evidence="4 9" id="KW-0963">Cytoplasm</keyword>
<dbReference type="Pfam" id="PF02463">
    <property type="entry name" value="SMC_N"/>
    <property type="match status" value="1"/>
</dbReference>
<keyword evidence="7 9" id="KW-0067">ATP-binding</keyword>
<comment type="caution">
    <text evidence="12">The sequence shown here is derived from an EMBL/GenBank/DDBJ whole genome shotgun (WGS) entry which is preliminary data.</text>
</comment>
<dbReference type="Proteomes" id="UP000315889">
    <property type="component" value="Unassembled WGS sequence"/>
</dbReference>
<dbReference type="GO" id="GO:0005524">
    <property type="term" value="F:ATP binding"/>
    <property type="evidence" value="ECO:0007669"/>
    <property type="project" value="UniProtKB-UniRule"/>
</dbReference>
<evidence type="ECO:0000256" key="9">
    <source>
        <dbReference type="HAMAP-Rule" id="MF_00365"/>
    </source>
</evidence>
<dbReference type="PANTHER" id="PTHR32182:SF0">
    <property type="entry name" value="DNA REPLICATION AND REPAIR PROTEIN RECF"/>
    <property type="match status" value="1"/>
</dbReference>
<evidence type="ECO:0000256" key="4">
    <source>
        <dbReference type="ARBA" id="ARBA00022490"/>
    </source>
</evidence>
<evidence type="ECO:0000256" key="1">
    <source>
        <dbReference type="ARBA" id="ARBA00004496"/>
    </source>
</evidence>
<dbReference type="Gene3D" id="3.40.50.300">
    <property type="entry name" value="P-loop containing nucleotide triphosphate hydrolases"/>
    <property type="match status" value="1"/>
</dbReference>
<evidence type="ECO:0000256" key="7">
    <source>
        <dbReference type="ARBA" id="ARBA00022840"/>
    </source>
</evidence>
<evidence type="ECO:0000256" key="10">
    <source>
        <dbReference type="RuleBase" id="RU000578"/>
    </source>
</evidence>
<dbReference type="NCBIfam" id="TIGR00611">
    <property type="entry name" value="recf"/>
    <property type="match status" value="1"/>
</dbReference>
<dbReference type="GO" id="GO:0006302">
    <property type="term" value="P:double-strand break repair"/>
    <property type="evidence" value="ECO:0007669"/>
    <property type="project" value="TreeGrafter"/>
</dbReference>
<keyword evidence="6 9" id="KW-0547">Nucleotide-binding</keyword>
<keyword evidence="9 10" id="KW-0227">DNA damage</keyword>
<dbReference type="InterPro" id="IPR018078">
    <property type="entry name" value="DNA-binding_RecF_CS"/>
</dbReference>
<dbReference type="GO" id="GO:0005737">
    <property type="term" value="C:cytoplasm"/>
    <property type="evidence" value="ECO:0007669"/>
    <property type="project" value="UniProtKB-SubCell"/>
</dbReference>
<dbReference type="InterPro" id="IPR001238">
    <property type="entry name" value="DNA-binding_RecF"/>
</dbReference>
<dbReference type="AlphaFoldDB" id="A0A520MFR3"/>
<dbReference type="SUPFAM" id="SSF52540">
    <property type="entry name" value="P-loop containing nucleoside triphosphate hydrolases"/>
    <property type="match status" value="1"/>
</dbReference>
<dbReference type="PROSITE" id="PS00617">
    <property type="entry name" value="RECF_1"/>
    <property type="match status" value="1"/>
</dbReference>
<dbReference type="GO" id="GO:0006260">
    <property type="term" value="P:DNA replication"/>
    <property type="evidence" value="ECO:0007669"/>
    <property type="project" value="UniProtKB-UniRule"/>
</dbReference>
<dbReference type="Gene3D" id="1.20.1050.90">
    <property type="entry name" value="RecF/RecN/SMC, N-terminal domain"/>
    <property type="match status" value="1"/>
</dbReference>
<dbReference type="GO" id="GO:0003697">
    <property type="term" value="F:single-stranded DNA binding"/>
    <property type="evidence" value="ECO:0007669"/>
    <property type="project" value="UniProtKB-UniRule"/>
</dbReference>
<sequence>MYIPHLEIFQVRNLQSLKIDCHPLANIIYGVNGSGKTSLLEAVYLLGRGRSFRHRDLRLVVNHQAEELVVSAKIKKGMPATAHQIGVKRTSSGKFAARFDGKTFQSAVQLASVLPLQLIDAHSFNLLEGGPLQRRQFLDWGVFHVEQTYGDVWKRFQKVLKQRNQLLRHGRIDEESLSVWTAEFVPLSEEVSRLRDKYLSGLVKHVKEVARLFDGLGSLDIEYYQGWSVEASLADVMSADKKRDFSVGTTSHGAHKADMRIKVDGVPASEGLSRGQTKLLVYALKLAQATYFREATGDSCLFLLDDLPAELDVHHRQQVVACLYGLECQFFVTGVDRSDFDVLVKDRPHQMFHVEHGVVTVG</sequence>
<accession>A0A520MFR3</accession>
<evidence type="ECO:0000256" key="6">
    <source>
        <dbReference type="ARBA" id="ARBA00022741"/>
    </source>
</evidence>
<keyword evidence="5 9" id="KW-0235">DNA replication</keyword>
<keyword evidence="9 10" id="KW-0742">SOS response</keyword>
<name>A0A520MFR3_9GAMM</name>
<evidence type="ECO:0000256" key="5">
    <source>
        <dbReference type="ARBA" id="ARBA00022705"/>
    </source>
</evidence>
<reference evidence="12 13" key="1">
    <citation type="submission" date="2019-02" db="EMBL/GenBank/DDBJ databases">
        <title>Prokaryotic population dynamics and viral predation in marine succession experiment using metagenomics: the confinement effect.</title>
        <authorList>
            <person name="Haro-Moreno J.M."/>
            <person name="Rodriguez-Valera F."/>
            <person name="Lopez-Perez M."/>
        </authorList>
    </citation>
    <scope>NUCLEOTIDE SEQUENCE [LARGE SCALE GENOMIC DNA]</scope>
    <source>
        <strain evidence="12">MED-G170</strain>
    </source>
</reference>